<reference evidence="21 22" key="1">
    <citation type="submission" date="2024-01" db="EMBL/GenBank/DDBJ databases">
        <title>The complete chloroplast genome sequence of Lithospermum erythrorhizon: insights into the phylogenetic relationship among Boraginaceae species and the maternal lineages of purple gromwells.</title>
        <authorList>
            <person name="Okada T."/>
            <person name="Watanabe K."/>
        </authorList>
    </citation>
    <scope>NUCLEOTIDE SEQUENCE [LARGE SCALE GENOMIC DNA]</scope>
</reference>
<dbReference type="SUPFAM" id="SSF51110">
    <property type="entry name" value="alpha-D-mannose-specific plant lectins"/>
    <property type="match status" value="1"/>
</dbReference>
<keyword evidence="11 17" id="KW-0472">Membrane</keyword>
<dbReference type="PROSITE" id="PS50011">
    <property type="entry name" value="PROTEIN_KINASE_DOM"/>
    <property type="match status" value="1"/>
</dbReference>
<evidence type="ECO:0000256" key="4">
    <source>
        <dbReference type="ARBA" id="ARBA00022679"/>
    </source>
</evidence>
<keyword evidence="5 17" id="KW-0812">Transmembrane</keyword>
<protein>
    <recommendedName>
        <fullName evidence="16">Receptor-like serine/threonine-protein kinase</fullName>
        <ecNumber evidence="16">2.7.11.1</ecNumber>
    </recommendedName>
</protein>
<dbReference type="InterPro" id="IPR036426">
    <property type="entry name" value="Bulb-type_lectin_dom_sf"/>
</dbReference>
<evidence type="ECO:0000256" key="3">
    <source>
        <dbReference type="ARBA" id="ARBA00022527"/>
    </source>
</evidence>
<comment type="catalytic activity">
    <reaction evidence="14 16">
        <text>L-threonyl-[protein] + ATP = O-phospho-L-threonyl-[protein] + ADP + H(+)</text>
        <dbReference type="Rhea" id="RHEA:46608"/>
        <dbReference type="Rhea" id="RHEA-COMP:11060"/>
        <dbReference type="Rhea" id="RHEA-COMP:11605"/>
        <dbReference type="ChEBI" id="CHEBI:15378"/>
        <dbReference type="ChEBI" id="CHEBI:30013"/>
        <dbReference type="ChEBI" id="CHEBI:30616"/>
        <dbReference type="ChEBI" id="CHEBI:61977"/>
        <dbReference type="ChEBI" id="CHEBI:456216"/>
        <dbReference type="EC" id="2.7.11.1"/>
    </reaction>
</comment>
<dbReference type="InterPro" id="IPR000719">
    <property type="entry name" value="Prot_kinase_dom"/>
</dbReference>
<evidence type="ECO:0000256" key="15">
    <source>
        <dbReference type="ARBA" id="ARBA00048679"/>
    </source>
</evidence>
<evidence type="ECO:0000256" key="6">
    <source>
        <dbReference type="ARBA" id="ARBA00022729"/>
    </source>
</evidence>
<dbReference type="PANTHER" id="PTHR27002">
    <property type="entry name" value="RECEPTOR-LIKE SERINE/THREONINE-PROTEIN KINASE SD1-8"/>
    <property type="match status" value="1"/>
</dbReference>
<dbReference type="PANTHER" id="PTHR27002:SF851">
    <property type="entry name" value="G-TYPE LECTIN S-RECEPTOR-LIKE SERINE_THREONINE-PROTEIN KINASE SD1-1"/>
    <property type="match status" value="1"/>
</dbReference>
<dbReference type="Pfam" id="PF00954">
    <property type="entry name" value="S_locus_glycop"/>
    <property type="match status" value="1"/>
</dbReference>
<dbReference type="PIRSF" id="PIRSF000641">
    <property type="entry name" value="SRK"/>
    <property type="match status" value="1"/>
</dbReference>
<dbReference type="Pfam" id="PF08276">
    <property type="entry name" value="PAN_2"/>
    <property type="match status" value="1"/>
</dbReference>
<evidence type="ECO:0000256" key="13">
    <source>
        <dbReference type="ARBA" id="ARBA00023180"/>
    </source>
</evidence>
<dbReference type="PROSITE" id="PS50948">
    <property type="entry name" value="PAN"/>
    <property type="match status" value="1"/>
</dbReference>
<dbReference type="PROSITE" id="PS51257">
    <property type="entry name" value="PROKAR_LIPOPROTEIN"/>
    <property type="match status" value="1"/>
</dbReference>
<comment type="catalytic activity">
    <reaction evidence="15 16">
        <text>L-seryl-[protein] + ATP = O-phospho-L-seryl-[protein] + ADP + H(+)</text>
        <dbReference type="Rhea" id="RHEA:17989"/>
        <dbReference type="Rhea" id="RHEA-COMP:9863"/>
        <dbReference type="Rhea" id="RHEA-COMP:11604"/>
        <dbReference type="ChEBI" id="CHEBI:15378"/>
        <dbReference type="ChEBI" id="CHEBI:29999"/>
        <dbReference type="ChEBI" id="CHEBI:30616"/>
        <dbReference type="ChEBI" id="CHEBI:83421"/>
        <dbReference type="ChEBI" id="CHEBI:456216"/>
        <dbReference type="EC" id="2.7.11.1"/>
    </reaction>
</comment>
<keyword evidence="2" id="KW-1003">Cell membrane</keyword>
<dbReference type="FunFam" id="1.10.510.10:FF:000060">
    <property type="entry name" value="G-type lectin S-receptor-like serine/threonine-protein kinase"/>
    <property type="match status" value="1"/>
</dbReference>
<dbReference type="CDD" id="cd00028">
    <property type="entry name" value="B_lectin"/>
    <property type="match status" value="1"/>
</dbReference>
<dbReference type="Pfam" id="PF01453">
    <property type="entry name" value="B_lectin"/>
    <property type="match status" value="1"/>
</dbReference>
<keyword evidence="13" id="KW-0325">Glycoprotein</keyword>
<dbReference type="EMBL" id="BAABME010006450">
    <property type="protein sequence ID" value="GAA0168381.1"/>
    <property type="molecule type" value="Genomic_DNA"/>
</dbReference>
<evidence type="ECO:0000256" key="12">
    <source>
        <dbReference type="ARBA" id="ARBA00023157"/>
    </source>
</evidence>
<dbReference type="InterPro" id="IPR001480">
    <property type="entry name" value="Bulb-type_lectin_dom"/>
</dbReference>
<keyword evidence="4 16" id="KW-0808">Transferase</keyword>
<name>A0AAV3QZF3_LITER</name>
<evidence type="ECO:0000256" key="11">
    <source>
        <dbReference type="ARBA" id="ARBA00023136"/>
    </source>
</evidence>
<dbReference type="InterPro" id="IPR001245">
    <property type="entry name" value="Ser-Thr/Tyr_kinase_cat_dom"/>
</dbReference>
<feature type="domain" description="Apple" evidence="20">
    <location>
        <begin position="346"/>
        <end position="428"/>
    </location>
</feature>
<keyword evidence="22" id="KW-1185">Reference proteome</keyword>
<feature type="domain" description="Bulb-type lectin" evidence="19">
    <location>
        <begin position="31"/>
        <end position="155"/>
    </location>
</feature>
<keyword evidence="10 17" id="KW-1133">Transmembrane helix</keyword>
<dbReference type="Gene3D" id="1.10.510.10">
    <property type="entry name" value="Transferase(Phosphotransferase) domain 1"/>
    <property type="match status" value="1"/>
</dbReference>
<feature type="domain" description="Protein kinase" evidence="18">
    <location>
        <begin position="503"/>
        <end position="785"/>
    </location>
</feature>
<keyword evidence="6" id="KW-0732">Signal</keyword>
<evidence type="ECO:0000256" key="9">
    <source>
        <dbReference type="ARBA" id="ARBA00022840"/>
    </source>
</evidence>
<evidence type="ECO:0000256" key="8">
    <source>
        <dbReference type="ARBA" id="ARBA00022777"/>
    </source>
</evidence>
<keyword evidence="21" id="KW-0675">Receptor</keyword>
<dbReference type="InterPro" id="IPR003609">
    <property type="entry name" value="Pan_app"/>
</dbReference>
<evidence type="ECO:0000256" key="14">
    <source>
        <dbReference type="ARBA" id="ARBA00047899"/>
    </source>
</evidence>
<keyword evidence="9 16" id="KW-0067">ATP-binding</keyword>
<dbReference type="CDD" id="cd01098">
    <property type="entry name" value="PAN_AP_plant"/>
    <property type="match status" value="1"/>
</dbReference>
<accession>A0AAV3QZF3</accession>
<dbReference type="EC" id="2.7.11.1" evidence="16"/>
<evidence type="ECO:0000256" key="5">
    <source>
        <dbReference type="ARBA" id="ARBA00022692"/>
    </source>
</evidence>
<evidence type="ECO:0000256" key="10">
    <source>
        <dbReference type="ARBA" id="ARBA00022989"/>
    </source>
</evidence>
<sequence length="824" mass="93151">MEKLNEIRILFVTVWFIVIGILSCIEQTVATDTLTISQVVTFNTTLISVQNKFLLGFFSPGNPNKVFLGIWFNVSPIQYVWIANRENPLNDTSGVLRIGKDGNLVIEDSAERIIWSTVARGLKNLSSSDIVAQILDSGNLVLKENKDVNKIIWQSFDYPSHAIIPGMKIGWDSSTGLNRKLTSWKHAHDPSPGDYTFGFDLDGLPQLIIWKGDSESYRSGPWNGIDVGGITSQTKLPFALEYIVNSNEVSYHYRLYENSSILLATLSYLGVLELYQLDKTRNDWRMLLKMPLDSCGDYGFCGPNAVCTLSVSQLCVCLIGYTPVNQRDWDVGWWSGGCKRESSFNCSQMIQFKEYDDLKMPDFVQYKVNTSMTMDECRAECLKNCSCVAYANSDATRVRYGCLHWYGELMDVKRLSNAINQNLFVRVTAEQTGTNSKKKKKIVIIVAPIVSSILLLLVVSIFIIRRTSRKKGMQQHNQKTGDEENLELPSFDIVVVSKATQNFGDLNKIGEGGFGPVYKGKLPSGQEIAVKRLSENSDQGLNEFKNEVMLIAKLQHRNLVRLLGCCIHGQERMLIYEFMPNGSLDSYIFGNSSSLANSHLLVWRRQFAIILGIARGLLYLHRDSRLRIIHRDLKASNVLLDSEMNPKISDFGMARVFGEEQLSVKTRRVVGTFGYMAPEYVIDGVYSMKSDVFSFGVLVLEIVCGKKNNQFQHHDHDFNLLGHAWQLWLEGRTTELIDPKMEDSFPVSEVVRCIQVGLLCVQQRPEDRPTMPSVILMLDSESAMLPQPKRPGYYTERTIDCPDVPLDNKFSIVNDITHSMIHGR</sequence>
<evidence type="ECO:0000313" key="21">
    <source>
        <dbReference type="EMBL" id="GAA0168381.1"/>
    </source>
</evidence>
<dbReference type="GO" id="GO:0004674">
    <property type="term" value="F:protein serine/threonine kinase activity"/>
    <property type="evidence" value="ECO:0007669"/>
    <property type="project" value="UniProtKB-KW"/>
</dbReference>
<dbReference type="GO" id="GO:0048544">
    <property type="term" value="P:recognition of pollen"/>
    <property type="evidence" value="ECO:0007669"/>
    <property type="project" value="InterPro"/>
</dbReference>
<dbReference type="CDD" id="cd14066">
    <property type="entry name" value="STKc_IRAK"/>
    <property type="match status" value="1"/>
</dbReference>
<organism evidence="21 22">
    <name type="scientific">Lithospermum erythrorhizon</name>
    <name type="common">Purple gromwell</name>
    <name type="synonym">Lithospermum officinale var. erythrorhizon</name>
    <dbReference type="NCBI Taxonomy" id="34254"/>
    <lineage>
        <taxon>Eukaryota</taxon>
        <taxon>Viridiplantae</taxon>
        <taxon>Streptophyta</taxon>
        <taxon>Embryophyta</taxon>
        <taxon>Tracheophyta</taxon>
        <taxon>Spermatophyta</taxon>
        <taxon>Magnoliopsida</taxon>
        <taxon>eudicotyledons</taxon>
        <taxon>Gunneridae</taxon>
        <taxon>Pentapetalae</taxon>
        <taxon>asterids</taxon>
        <taxon>lamiids</taxon>
        <taxon>Boraginales</taxon>
        <taxon>Boraginaceae</taxon>
        <taxon>Boraginoideae</taxon>
        <taxon>Lithospermeae</taxon>
        <taxon>Lithospermum</taxon>
    </lineage>
</organism>
<dbReference type="Gene3D" id="3.30.200.20">
    <property type="entry name" value="Phosphorylase Kinase, domain 1"/>
    <property type="match status" value="1"/>
</dbReference>
<gene>
    <name evidence="21" type="ORF">LIER_23108</name>
</gene>
<evidence type="ECO:0000259" key="20">
    <source>
        <dbReference type="PROSITE" id="PS50948"/>
    </source>
</evidence>
<dbReference type="Pfam" id="PF07714">
    <property type="entry name" value="PK_Tyr_Ser-Thr"/>
    <property type="match status" value="1"/>
</dbReference>
<dbReference type="InterPro" id="IPR008271">
    <property type="entry name" value="Ser/Thr_kinase_AS"/>
</dbReference>
<evidence type="ECO:0000256" key="16">
    <source>
        <dbReference type="PIRNR" id="PIRNR000641"/>
    </source>
</evidence>
<dbReference type="InterPro" id="IPR021820">
    <property type="entry name" value="S-locus_recpt_kinase_C"/>
</dbReference>
<evidence type="ECO:0000313" key="22">
    <source>
        <dbReference type="Proteomes" id="UP001454036"/>
    </source>
</evidence>
<comment type="caution">
    <text evidence="21">The sequence shown here is derived from an EMBL/GenBank/DDBJ whole genome shotgun (WGS) entry which is preliminary data.</text>
</comment>
<dbReference type="GO" id="GO:0005886">
    <property type="term" value="C:plasma membrane"/>
    <property type="evidence" value="ECO:0007669"/>
    <property type="project" value="UniProtKB-SubCell"/>
</dbReference>
<dbReference type="AlphaFoldDB" id="A0AAV3QZF3"/>
<evidence type="ECO:0000256" key="7">
    <source>
        <dbReference type="ARBA" id="ARBA00022741"/>
    </source>
</evidence>
<comment type="similarity">
    <text evidence="16">Belongs to the protein kinase superfamily. Ser/Thr protein kinase family.</text>
</comment>
<dbReference type="FunFam" id="3.30.200.20:FF:000195">
    <property type="entry name" value="G-type lectin S-receptor-like serine/threonine-protein kinase"/>
    <property type="match status" value="1"/>
</dbReference>
<keyword evidence="7 16" id="KW-0547">Nucleotide-binding</keyword>
<dbReference type="PROSITE" id="PS50927">
    <property type="entry name" value="BULB_LECTIN"/>
    <property type="match status" value="1"/>
</dbReference>
<dbReference type="Gene3D" id="2.90.10.10">
    <property type="entry name" value="Bulb-type lectin domain"/>
    <property type="match status" value="1"/>
</dbReference>
<evidence type="ECO:0000256" key="17">
    <source>
        <dbReference type="SAM" id="Phobius"/>
    </source>
</evidence>
<dbReference type="InterPro" id="IPR024171">
    <property type="entry name" value="SRK-like_kinase"/>
</dbReference>
<comment type="subcellular location">
    <subcellularLocation>
        <location evidence="1">Cell membrane</location>
        <topology evidence="1">Single-pass type I membrane protein</topology>
    </subcellularLocation>
</comment>
<keyword evidence="12" id="KW-1015">Disulfide bond</keyword>
<evidence type="ECO:0000256" key="1">
    <source>
        <dbReference type="ARBA" id="ARBA00004251"/>
    </source>
</evidence>
<dbReference type="GO" id="GO:0005524">
    <property type="term" value="F:ATP binding"/>
    <property type="evidence" value="ECO:0007669"/>
    <property type="project" value="UniProtKB-KW"/>
</dbReference>
<dbReference type="InterPro" id="IPR011009">
    <property type="entry name" value="Kinase-like_dom_sf"/>
</dbReference>
<dbReference type="Proteomes" id="UP001454036">
    <property type="component" value="Unassembled WGS sequence"/>
</dbReference>
<proteinExistence type="inferred from homology"/>
<keyword evidence="3 16" id="KW-0723">Serine/threonine-protein kinase</keyword>
<dbReference type="Pfam" id="PF11883">
    <property type="entry name" value="DUF3403"/>
    <property type="match status" value="1"/>
</dbReference>
<dbReference type="SMART" id="SM00220">
    <property type="entry name" value="S_TKc"/>
    <property type="match status" value="1"/>
</dbReference>
<dbReference type="SMART" id="SM00108">
    <property type="entry name" value="B_lectin"/>
    <property type="match status" value="1"/>
</dbReference>
<feature type="transmembrane region" description="Helical" evidence="17">
    <location>
        <begin position="442"/>
        <end position="464"/>
    </location>
</feature>
<dbReference type="PROSITE" id="PS00108">
    <property type="entry name" value="PROTEIN_KINASE_ST"/>
    <property type="match status" value="1"/>
</dbReference>
<evidence type="ECO:0000259" key="19">
    <source>
        <dbReference type="PROSITE" id="PS50927"/>
    </source>
</evidence>
<keyword evidence="8 16" id="KW-0418">Kinase</keyword>
<evidence type="ECO:0000259" key="18">
    <source>
        <dbReference type="PROSITE" id="PS50011"/>
    </source>
</evidence>
<dbReference type="SMART" id="SM00473">
    <property type="entry name" value="PAN_AP"/>
    <property type="match status" value="1"/>
</dbReference>
<evidence type="ECO:0000256" key="2">
    <source>
        <dbReference type="ARBA" id="ARBA00022475"/>
    </source>
</evidence>
<dbReference type="SUPFAM" id="SSF56112">
    <property type="entry name" value="Protein kinase-like (PK-like)"/>
    <property type="match status" value="1"/>
</dbReference>
<dbReference type="InterPro" id="IPR000858">
    <property type="entry name" value="S_locus_glycoprot_dom"/>
</dbReference>
<dbReference type="FunFam" id="2.90.10.10:FF:000005">
    <property type="entry name" value="G-type lectin S-receptor-like serine/threonine-protein kinase"/>
    <property type="match status" value="1"/>
</dbReference>